<protein>
    <recommendedName>
        <fullName evidence="4">2-amino-4-hydroxy-6-hydroxymethyldihydropteridine pyrophosphokinase</fullName>
        <ecNumber evidence="3">2.7.6.3</ecNumber>
    </recommendedName>
    <alternativeName>
        <fullName evidence="11">6-hydroxymethyl-7,8-dihydropterin pyrophosphokinase</fullName>
    </alternativeName>
    <alternativeName>
        <fullName evidence="12">7,8-dihydro-6-hydroxymethylpterin-pyrophosphokinase</fullName>
    </alternativeName>
</protein>
<comment type="function">
    <text evidence="10">Catalyzes the transfer of pyrophosphate from adenosine triphosphate (ATP) to 6-hydroxymethyl-7,8-dihydropterin, an enzymatic step in folate biosynthesis pathway.</text>
</comment>
<keyword evidence="9" id="KW-0289">Folate biosynthesis</keyword>
<evidence type="ECO:0000256" key="6">
    <source>
        <dbReference type="ARBA" id="ARBA00022741"/>
    </source>
</evidence>
<comment type="pathway">
    <text evidence="1">Cofactor biosynthesis; tetrahydrofolate biosynthesis; 2-amino-4-hydroxy-6-hydroxymethyl-7,8-dihydropteridine diphosphate from 7,8-dihydroneopterin triphosphate: step 4/4.</text>
</comment>
<keyword evidence="15" id="KW-1185">Reference proteome</keyword>
<feature type="domain" description="7,8-dihydro-6-hydroxymethylpterin-pyrophosphokinase" evidence="13">
    <location>
        <begin position="18"/>
        <end position="149"/>
    </location>
</feature>
<accession>A0ABV6ZTH1</accession>
<evidence type="ECO:0000256" key="12">
    <source>
        <dbReference type="ARBA" id="ARBA00033413"/>
    </source>
</evidence>
<evidence type="ECO:0000256" key="8">
    <source>
        <dbReference type="ARBA" id="ARBA00022840"/>
    </source>
</evidence>
<proteinExistence type="inferred from homology"/>
<evidence type="ECO:0000313" key="15">
    <source>
        <dbReference type="Proteomes" id="UP001595379"/>
    </source>
</evidence>
<dbReference type="Pfam" id="PF01288">
    <property type="entry name" value="HPPK"/>
    <property type="match status" value="1"/>
</dbReference>
<dbReference type="EMBL" id="JBHRSV010000001">
    <property type="protein sequence ID" value="MFC2924730.1"/>
    <property type="molecule type" value="Genomic_DNA"/>
</dbReference>
<dbReference type="RefSeq" id="WP_343163559.1">
    <property type="nucleotide sequence ID" value="NZ_JBHRSV010000001.1"/>
</dbReference>
<dbReference type="Proteomes" id="UP001595379">
    <property type="component" value="Unassembled WGS sequence"/>
</dbReference>
<dbReference type="PANTHER" id="PTHR43071:SF1">
    <property type="entry name" value="2-AMINO-4-HYDROXY-6-HYDROXYMETHYLDIHYDROPTERIDINE PYROPHOSPHOKINASE"/>
    <property type="match status" value="1"/>
</dbReference>
<dbReference type="CDD" id="cd00483">
    <property type="entry name" value="HPPK"/>
    <property type="match status" value="1"/>
</dbReference>
<reference evidence="15" key="1">
    <citation type="journal article" date="2019" name="Int. J. Syst. Evol. Microbiol.">
        <title>The Global Catalogue of Microorganisms (GCM) 10K type strain sequencing project: providing services to taxonomists for standard genome sequencing and annotation.</title>
        <authorList>
            <consortium name="The Broad Institute Genomics Platform"/>
            <consortium name="The Broad Institute Genome Sequencing Center for Infectious Disease"/>
            <person name="Wu L."/>
            <person name="Ma J."/>
        </authorList>
    </citation>
    <scope>NUCLEOTIDE SEQUENCE [LARGE SCALE GENOMIC DNA]</scope>
    <source>
        <strain evidence="15">KCTC 52487</strain>
    </source>
</reference>
<evidence type="ECO:0000259" key="13">
    <source>
        <dbReference type="Pfam" id="PF01288"/>
    </source>
</evidence>
<keyword evidence="8" id="KW-0067">ATP-binding</keyword>
<dbReference type="PANTHER" id="PTHR43071">
    <property type="entry name" value="2-AMINO-4-HYDROXY-6-HYDROXYMETHYLDIHYDROPTERIDINE PYROPHOSPHOKINASE"/>
    <property type="match status" value="1"/>
</dbReference>
<evidence type="ECO:0000256" key="7">
    <source>
        <dbReference type="ARBA" id="ARBA00022777"/>
    </source>
</evidence>
<evidence type="ECO:0000256" key="2">
    <source>
        <dbReference type="ARBA" id="ARBA00005810"/>
    </source>
</evidence>
<evidence type="ECO:0000256" key="1">
    <source>
        <dbReference type="ARBA" id="ARBA00005051"/>
    </source>
</evidence>
<comment type="similarity">
    <text evidence="2">Belongs to the HPPK family.</text>
</comment>
<keyword evidence="5 14" id="KW-0808">Transferase</keyword>
<dbReference type="InterPro" id="IPR000550">
    <property type="entry name" value="Hppk"/>
</dbReference>
<evidence type="ECO:0000256" key="3">
    <source>
        <dbReference type="ARBA" id="ARBA00013253"/>
    </source>
</evidence>
<evidence type="ECO:0000256" key="10">
    <source>
        <dbReference type="ARBA" id="ARBA00029409"/>
    </source>
</evidence>
<dbReference type="SUPFAM" id="SSF55083">
    <property type="entry name" value="6-hydroxymethyl-7,8-dihydropterin pyrophosphokinase, HPPK"/>
    <property type="match status" value="1"/>
</dbReference>
<comment type="caution">
    <text evidence="14">The sequence shown here is derived from an EMBL/GenBank/DDBJ whole genome shotgun (WGS) entry which is preliminary data.</text>
</comment>
<evidence type="ECO:0000313" key="14">
    <source>
        <dbReference type="EMBL" id="MFC2924730.1"/>
    </source>
</evidence>
<dbReference type="GO" id="GO:0003848">
    <property type="term" value="F:2-amino-4-hydroxy-6-hydroxymethyldihydropteridine diphosphokinase activity"/>
    <property type="evidence" value="ECO:0007669"/>
    <property type="project" value="UniProtKB-EC"/>
</dbReference>
<evidence type="ECO:0000256" key="9">
    <source>
        <dbReference type="ARBA" id="ARBA00022909"/>
    </source>
</evidence>
<evidence type="ECO:0000256" key="5">
    <source>
        <dbReference type="ARBA" id="ARBA00022679"/>
    </source>
</evidence>
<gene>
    <name evidence="14" type="primary">folK</name>
    <name evidence="14" type="ORF">ACFOOR_01280</name>
</gene>
<evidence type="ECO:0000256" key="4">
    <source>
        <dbReference type="ARBA" id="ARBA00016218"/>
    </source>
</evidence>
<sequence length="179" mass="19547">MGIDPQMGQQTRPVRALIALGGNLPWQDIAPELLLPKVFDALDGDEIRVLARSSLWRTPAWPDPSAPAYVNAAAAIETIMNAEALLQRLHAIEWEFGRVRGEGRNQSRTLDLDIVDFGGQQIDMPDLTLPHPRAASRAFVLLPLQEVAPDWCDPVSRQEIGALIAALPDSDVSACVRIG</sequence>
<keyword evidence="6" id="KW-0547">Nucleotide-binding</keyword>
<evidence type="ECO:0000256" key="11">
    <source>
        <dbReference type="ARBA" id="ARBA00029766"/>
    </source>
</evidence>
<dbReference type="Gene3D" id="3.30.70.560">
    <property type="entry name" value="7,8-Dihydro-6-hydroxymethylpterin-pyrophosphokinase HPPK"/>
    <property type="match status" value="1"/>
</dbReference>
<dbReference type="InterPro" id="IPR035907">
    <property type="entry name" value="Hppk_sf"/>
</dbReference>
<name>A0ABV6ZTH1_9PROT</name>
<keyword evidence="7" id="KW-0418">Kinase</keyword>
<dbReference type="EC" id="2.7.6.3" evidence="3"/>
<organism evidence="14 15">
    <name type="scientific">Hyphobacterium vulgare</name>
    <dbReference type="NCBI Taxonomy" id="1736751"/>
    <lineage>
        <taxon>Bacteria</taxon>
        <taxon>Pseudomonadati</taxon>
        <taxon>Pseudomonadota</taxon>
        <taxon>Alphaproteobacteria</taxon>
        <taxon>Maricaulales</taxon>
        <taxon>Maricaulaceae</taxon>
        <taxon>Hyphobacterium</taxon>
    </lineage>
</organism>
<dbReference type="NCBIfam" id="TIGR01498">
    <property type="entry name" value="folK"/>
    <property type="match status" value="1"/>
</dbReference>